<dbReference type="CDD" id="cd06259">
    <property type="entry name" value="YdcF-like"/>
    <property type="match status" value="1"/>
</dbReference>
<dbReference type="GeneID" id="97301985"/>
<dbReference type="EMBL" id="BJMD01000002">
    <property type="protein sequence ID" value="GEB17798.1"/>
    <property type="molecule type" value="Genomic_DNA"/>
</dbReference>
<evidence type="ECO:0000313" key="2">
    <source>
        <dbReference type="EMBL" id="GEB17798.1"/>
    </source>
</evidence>
<dbReference type="RefSeq" id="WP_141281436.1">
    <property type="nucleotide sequence ID" value="NZ_BAAAWK010000001.1"/>
</dbReference>
<gene>
    <name evidence="2" type="ORF">AAU01_05530</name>
</gene>
<reference evidence="2 3" key="1">
    <citation type="submission" date="2019-06" db="EMBL/GenBank/DDBJ databases">
        <title>Whole genome shotgun sequence of Paenarthrobacter aurescens NBRC 12136.</title>
        <authorList>
            <person name="Hosoyama A."/>
            <person name="Uohara A."/>
            <person name="Ohji S."/>
            <person name="Ichikawa N."/>
        </authorList>
    </citation>
    <scope>NUCLEOTIDE SEQUENCE [LARGE SCALE GENOMIC DNA]</scope>
    <source>
        <strain evidence="2 3">NBRC 12136</strain>
    </source>
</reference>
<protein>
    <recommendedName>
        <fullName evidence="1">DUF218 domain-containing protein</fullName>
    </recommendedName>
</protein>
<name>A0A4Y3NFG7_PAEAU</name>
<accession>A0A4Y3NFG7</accession>
<evidence type="ECO:0000313" key="3">
    <source>
        <dbReference type="Proteomes" id="UP000317715"/>
    </source>
</evidence>
<sequence length="182" mass="19904">MTVKRKLAWTLVASVLAALLWLIAAFQLFHNPPQATPQRTDAIVVLGGMSSERLPVGLALREQLGIKDLVVVTTGLPANAGSDEFCEAHDGVAHLDCFRPDPLNTRGEASRLRDLAAERGWESLTVVTSDYHVQRAGTLMKQCIAADVYMVGTEPELSPVGWVRRFVVETGGLLDVWIRPEC</sequence>
<dbReference type="OrthoDB" id="4772924at2"/>
<evidence type="ECO:0000259" key="1">
    <source>
        <dbReference type="Pfam" id="PF02698"/>
    </source>
</evidence>
<dbReference type="InterPro" id="IPR003848">
    <property type="entry name" value="DUF218"/>
</dbReference>
<comment type="caution">
    <text evidence="2">The sequence shown here is derived from an EMBL/GenBank/DDBJ whole genome shotgun (WGS) entry which is preliminary data.</text>
</comment>
<dbReference type="Proteomes" id="UP000317715">
    <property type="component" value="Unassembled WGS sequence"/>
</dbReference>
<proteinExistence type="predicted"/>
<organism evidence="2 3">
    <name type="scientific">Paenarthrobacter aurescens</name>
    <name type="common">Arthrobacter aurescens</name>
    <dbReference type="NCBI Taxonomy" id="43663"/>
    <lineage>
        <taxon>Bacteria</taxon>
        <taxon>Bacillati</taxon>
        <taxon>Actinomycetota</taxon>
        <taxon>Actinomycetes</taxon>
        <taxon>Micrococcales</taxon>
        <taxon>Micrococcaceae</taxon>
        <taxon>Paenarthrobacter</taxon>
    </lineage>
</organism>
<dbReference type="Pfam" id="PF02698">
    <property type="entry name" value="DUF218"/>
    <property type="match status" value="1"/>
</dbReference>
<feature type="domain" description="DUF218" evidence="1">
    <location>
        <begin position="41"/>
        <end position="147"/>
    </location>
</feature>
<keyword evidence="3" id="KW-1185">Reference proteome</keyword>
<dbReference type="AlphaFoldDB" id="A0A4Y3NFG7"/>